<dbReference type="GO" id="GO:0046983">
    <property type="term" value="F:protein dimerization activity"/>
    <property type="evidence" value="ECO:0007669"/>
    <property type="project" value="InterPro"/>
</dbReference>
<keyword evidence="3" id="KW-0238">DNA-binding</keyword>
<evidence type="ECO:0000256" key="1">
    <source>
        <dbReference type="ARBA" id="ARBA00004123"/>
    </source>
</evidence>
<feature type="domain" description="MADS-box" evidence="6">
    <location>
        <begin position="1"/>
        <end position="34"/>
    </location>
</feature>
<dbReference type="GO" id="GO:0005634">
    <property type="term" value="C:nucleus"/>
    <property type="evidence" value="ECO:0007669"/>
    <property type="project" value="UniProtKB-SubCell"/>
</dbReference>
<dbReference type="GO" id="GO:0003677">
    <property type="term" value="F:DNA binding"/>
    <property type="evidence" value="ECO:0007669"/>
    <property type="project" value="UniProtKB-KW"/>
</dbReference>
<comment type="subcellular location">
    <subcellularLocation>
        <location evidence="1">Nucleus</location>
    </subcellularLocation>
</comment>
<evidence type="ECO:0000256" key="2">
    <source>
        <dbReference type="ARBA" id="ARBA00023015"/>
    </source>
</evidence>
<dbReference type="EMBL" id="KZ451982">
    <property type="protein sequence ID" value="PKA54240.1"/>
    <property type="molecule type" value="Genomic_DNA"/>
</dbReference>
<evidence type="ECO:0000256" key="5">
    <source>
        <dbReference type="ARBA" id="ARBA00023242"/>
    </source>
</evidence>
<dbReference type="PROSITE" id="PS50066">
    <property type="entry name" value="MADS_BOX_2"/>
    <property type="match status" value="1"/>
</dbReference>
<evidence type="ECO:0000313" key="8">
    <source>
        <dbReference type="Proteomes" id="UP000236161"/>
    </source>
</evidence>
<dbReference type="STRING" id="1088818.A0A2I0AFB1"/>
<dbReference type="Proteomes" id="UP000236161">
    <property type="component" value="Unassembled WGS sequence"/>
</dbReference>
<evidence type="ECO:0000256" key="4">
    <source>
        <dbReference type="ARBA" id="ARBA00023163"/>
    </source>
</evidence>
<gene>
    <name evidence="7" type="primary">GLO</name>
    <name evidence="7" type="ORF">AXF42_Ash000073</name>
</gene>
<keyword evidence="5" id="KW-0539">Nucleus</keyword>
<organism evidence="7 8">
    <name type="scientific">Apostasia shenzhenica</name>
    <dbReference type="NCBI Taxonomy" id="1088818"/>
    <lineage>
        <taxon>Eukaryota</taxon>
        <taxon>Viridiplantae</taxon>
        <taxon>Streptophyta</taxon>
        <taxon>Embryophyta</taxon>
        <taxon>Tracheophyta</taxon>
        <taxon>Spermatophyta</taxon>
        <taxon>Magnoliopsida</taxon>
        <taxon>Liliopsida</taxon>
        <taxon>Asparagales</taxon>
        <taxon>Orchidaceae</taxon>
        <taxon>Apostasioideae</taxon>
        <taxon>Apostasia</taxon>
    </lineage>
</organism>
<evidence type="ECO:0000313" key="7">
    <source>
        <dbReference type="EMBL" id="PKA54240.1"/>
    </source>
</evidence>
<dbReference type="SMART" id="SM00432">
    <property type="entry name" value="MADS"/>
    <property type="match status" value="1"/>
</dbReference>
<reference evidence="7 8" key="1">
    <citation type="journal article" date="2017" name="Nature">
        <title>The Apostasia genome and the evolution of orchids.</title>
        <authorList>
            <person name="Zhang G.Q."/>
            <person name="Liu K.W."/>
            <person name="Li Z."/>
            <person name="Lohaus R."/>
            <person name="Hsiao Y.Y."/>
            <person name="Niu S.C."/>
            <person name="Wang J.Y."/>
            <person name="Lin Y.C."/>
            <person name="Xu Q."/>
            <person name="Chen L.J."/>
            <person name="Yoshida K."/>
            <person name="Fujiwara S."/>
            <person name="Wang Z.W."/>
            <person name="Zhang Y.Q."/>
            <person name="Mitsuda N."/>
            <person name="Wang M."/>
            <person name="Liu G.H."/>
            <person name="Pecoraro L."/>
            <person name="Huang H.X."/>
            <person name="Xiao X.J."/>
            <person name="Lin M."/>
            <person name="Wu X.Y."/>
            <person name="Wu W.L."/>
            <person name="Chen Y.Y."/>
            <person name="Chang S.B."/>
            <person name="Sakamoto S."/>
            <person name="Ohme-Takagi M."/>
            <person name="Yagi M."/>
            <person name="Zeng S.J."/>
            <person name="Shen C.Y."/>
            <person name="Yeh C.M."/>
            <person name="Luo Y.B."/>
            <person name="Tsai W.C."/>
            <person name="Van de Peer Y."/>
            <person name="Liu Z.J."/>
        </authorList>
    </citation>
    <scope>NUCLEOTIDE SEQUENCE [LARGE SCALE GENOMIC DNA]</scope>
    <source>
        <strain evidence="8">cv. Shenzhen</strain>
        <tissue evidence="7">Stem</tissue>
    </source>
</reference>
<keyword evidence="2" id="KW-0805">Transcription regulation</keyword>
<dbReference type="AlphaFoldDB" id="A0A2I0AFB1"/>
<keyword evidence="8" id="KW-1185">Reference proteome</keyword>
<protein>
    <submittedName>
        <fullName evidence="7">Floral homeotic protein GLOBOSA</fullName>
    </submittedName>
</protein>
<sequence>MGRVKLKIKKLENTSGRQVTYSKRSLRILKKAKDYRHCATLTFFYSCSHQQKERPTFCLGECRFVYL</sequence>
<accession>A0A2I0AFB1</accession>
<dbReference type="InterPro" id="IPR002100">
    <property type="entry name" value="TF_MADSbox"/>
</dbReference>
<evidence type="ECO:0000259" key="6">
    <source>
        <dbReference type="PROSITE" id="PS50066"/>
    </source>
</evidence>
<dbReference type="OrthoDB" id="1898716at2759"/>
<dbReference type="PRINTS" id="PR00404">
    <property type="entry name" value="MADSDOMAIN"/>
</dbReference>
<evidence type="ECO:0000256" key="3">
    <source>
        <dbReference type="ARBA" id="ARBA00023125"/>
    </source>
</evidence>
<proteinExistence type="predicted"/>
<keyword evidence="4" id="KW-0804">Transcription</keyword>
<dbReference type="InterPro" id="IPR036879">
    <property type="entry name" value="TF_MADSbox_sf"/>
</dbReference>
<dbReference type="SUPFAM" id="SSF55455">
    <property type="entry name" value="SRF-like"/>
    <property type="match status" value="1"/>
</dbReference>
<name>A0A2I0AFB1_9ASPA</name>